<organism evidence="10">
    <name type="scientific">Streptomyces sp. SID7499</name>
    <dbReference type="NCBI Taxonomy" id="2706086"/>
    <lineage>
        <taxon>Bacteria</taxon>
        <taxon>Bacillati</taxon>
        <taxon>Actinomycetota</taxon>
        <taxon>Actinomycetes</taxon>
        <taxon>Kitasatosporales</taxon>
        <taxon>Streptomycetaceae</taxon>
        <taxon>Streptomyces</taxon>
    </lineage>
</organism>
<feature type="compositionally biased region" description="Basic and acidic residues" evidence="8">
    <location>
        <begin position="29"/>
        <end position="40"/>
    </location>
</feature>
<protein>
    <submittedName>
        <fullName evidence="10">ABC transporter permease</fullName>
    </submittedName>
</protein>
<proteinExistence type="inferred from homology"/>
<feature type="transmembrane region" description="Helical" evidence="7">
    <location>
        <begin position="294"/>
        <end position="320"/>
    </location>
</feature>
<feature type="transmembrane region" description="Helical" evidence="7">
    <location>
        <begin position="177"/>
        <end position="207"/>
    </location>
</feature>
<evidence type="ECO:0000256" key="4">
    <source>
        <dbReference type="ARBA" id="ARBA00022692"/>
    </source>
</evidence>
<feature type="region of interest" description="Disordered" evidence="8">
    <location>
        <begin position="1"/>
        <end position="41"/>
    </location>
</feature>
<keyword evidence="4 7" id="KW-0812">Transmembrane</keyword>
<sequence>MARVTTTSGGSAPKGRGAVSICGSAAGRDQPRRRSRRDTACRGSASGRSFLARRLLLGAAQTVGVVLLVFTLTETLPGDAAVALAGDQPDPARIAAIREAMHLDRPAHERLADWAAALLHGDFGTSLVSGRPVTQYLTDAFGPTLLLAALTLALLVPLGFGLGVLAARHEGRLIDRLVSSLTLAVYAVPEFALGVLLVTVFALKLAWLPPTAVGYGTDLLGHPAVLVLPVLVLLSRPVCSLSRLVRAGMVDALSSPYAAHARRCGVSGTRVRYAHALPGALAPAAQQLARTADWLLCGVIVVEALFVIPGLGTVLLNAVAERDVPVVQGLALVFGVLTVVLNLGADVLAYRLTPRAGVAA</sequence>
<keyword evidence="2 7" id="KW-0813">Transport</keyword>
<comment type="caution">
    <text evidence="10">The sequence shown here is derived from an EMBL/GenBank/DDBJ whole genome shotgun (WGS) entry which is preliminary data.</text>
</comment>
<evidence type="ECO:0000256" key="6">
    <source>
        <dbReference type="ARBA" id="ARBA00023136"/>
    </source>
</evidence>
<dbReference type="InterPro" id="IPR035906">
    <property type="entry name" value="MetI-like_sf"/>
</dbReference>
<feature type="transmembrane region" description="Helical" evidence="7">
    <location>
        <begin position="145"/>
        <end position="165"/>
    </location>
</feature>
<dbReference type="EMBL" id="JAAGMN010002219">
    <property type="protein sequence ID" value="NEE09215.1"/>
    <property type="molecule type" value="Genomic_DNA"/>
</dbReference>
<dbReference type="AlphaFoldDB" id="A0A6G3WUM4"/>
<feature type="transmembrane region" description="Helical" evidence="7">
    <location>
        <begin position="219"/>
        <end position="239"/>
    </location>
</feature>
<evidence type="ECO:0000256" key="1">
    <source>
        <dbReference type="ARBA" id="ARBA00004651"/>
    </source>
</evidence>
<comment type="similarity">
    <text evidence="7">Belongs to the binding-protein-dependent transport system permease family.</text>
</comment>
<dbReference type="PANTHER" id="PTHR43163">
    <property type="entry name" value="DIPEPTIDE TRANSPORT SYSTEM PERMEASE PROTEIN DPPB-RELATED"/>
    <property type="match status" value="1"/>
</dbReference>
<evidence type="ECO:0000256" key="5">
    <source>
        <dbReference type="ARBA" id="ARBA00022989"/>
    </source>
</evidence>
<dbReference type="PROSITE" id="PS50928">
    <property type="entry name" value="ABC_TM1"/>
    <property type="match status" value="1"/>
</dbReference>
<keyword evidence="6 7" id="KW-0472">Membrane</keyword>
<dbReference type="InterPro" id="IPR045621">
    <property type="entry name" value="BPD_transp_1_N"/>
</dbReference>
<dbReference type="SUPFAM" id="SSF161098">
    <property type="entry name" value="MetI-like"/>
    <property type="match status" value="1"/>
</dbReference>
<keyword evidence="5 7" id="KW-1133">Transmembrane helix</keyword>
<evidence type="ECO:0000256" key="7">
    <source>
        <dbReference type="RuleBase" id="RU363032"/>
    </source>
</evidence>
<dbReference type="GO" id="GO:0005886">
    <property type="term" value="C:plasma membrane"/>
    <property type="evidence" value="ECO:0007669"/>
    <property type="project" value="UniProtKB-SubCell"/>
</dbReference>
<dbReference type="Gene3D" id="1.10.3720.10">
    <property type="entry name" value="MetI-like"/>
    <property type="match status" value="1"/>
</dbReference>
<feature type="transmembrane region" description="Helical" evidence="7">
    <location>
        <begin position="326"/>
        <end position="345"/>
    </location>
</feature>
<accession>A0A6G3WUM4</accession>
<feature type="domain" description="ABC transmembrane type-1" evidence="9">
    <location>
        <begin position="141"/>
        <end position="349"/>
    </location>
</feature>
<feature type="transmembrane region" description="Helical" evidence="7">
    <location>
        <begin position="55"/>
        <end position="73"/>
    </location>
</feature>
<dbReference type="Pfam" id="PF19300">
    <property type="entry name" value="BPD_transp_1_N"/>
    <property type="match status" value="1"/>
</dbReference>
<dbReference type="PANTHER" id="PTHR43163:SF3">
    <property type="entry name" value="PEPTIDE ABC TRANSPORTER PERMEASE PROTEIN"/>
    <property type="match status" value="1"/>
</dbReference>
<dbReference type="CDD" id="cd06261">
    <property type="entry name" value="TM_PBP2"/>
    <property type="match status" value="1"/>
</dbReference>
<dbReference type="GO" id="GO:0055085">
    <property type="term" value="P:transmembrane transport"/>
    <property type="evidence" value="ECO:0007669"/>
    <property type="project" value="InterPro"/>
</dbReference>
<keyword evidence="3" id="KW-1003">Cell membrane</keyword>
<evidence type="ECO:0000256" key="8">
    <source>
        <dbReference type="SAM" id="MobiDB-lite"/>
    </source>
</evidence>
<gene>
    <name evidence="10" type="ORF">G3M58_22505</name>
</gene>
<feature type="compositionally biased region" description="Polar residues" evidence="8">
    <location>
        <begin position="1"/>
        <end position="10"/>
    </location>
</feature>
<dbReference type="InterPro" id="IPR000515">
    <property type="entry name" value="MetI-like"/>
</dbReference>
<evidence type="ECO:0000256" key="3">
    <source>
        <dbReference type="ARBA" id="ARBA00022475"/>
    </source>
</evidence>
<name>A0A6G3WUM4_9ACTN</name>
<evidence type="ECO:0000256" key="2">
    <source>
        <dbReference type="ARBA" id="ARBA00022448"/>
    </source>
</evidence>
<evidence type="ECO:0000259" key="9">
    <source>
        <dbReference type="PROSITE" id="PS50928"/>
    </source>
</evidence>
<reference evidence="10" key="1">
    <citation type="submission" date="2020-01" db="EMBL/GenBank/DDBJ databases">
        <title>Insect and environment-associated Actinomycetes.</title>
        <authorList>
            <person name="Currrie C."/>
            <person name="Chevrette M."/>
            <person name="Carlson C."/>
            <person name="Stubbendieck R."/>
            <person name="Wendt-Pienkowski E."/>
        </authorList>
    </citation>
    <scope>NUCLEOTIDE SEQUENCE</scope>
    <source>
        <strain evidence="10">SID7499</strain>
    </source>
</reference>
<dbReference type="Pfam" id="PF00528">
    <property type="entry name" value="BPD_transp_1"/>
    <property type="match status" value="1"/>
</dbReference>
<evidence type="ECO:0000313" key="10">
    <source>
        <dbReference type="EMBL" id="NEE09215.1"/>
    </source>
</evidence>
<comment type="subcellular location">
    <subcellularLocation>
        <location evidence="1 7">Cell membrane</location>
        <topology evidence="1 7">Multi-pass membrane protein</topology>
    </subcellularLocation>
</comment>